<reference evidence="2 3" key="1">
    <citation type="submission" date="2020-05" db="EMBL/GenBank/DDBJ databases">
        <title>Whole Genome Sequences of Enterobacteriales Associated with the International Space Station.</title>
        <authorList>
            <person name="Bharadwaj A."/>
            <person name="Daudu R."/>
            <person name="Singh N."/>
            <person name="Wood J."/>
            <person name="Debieu M."/>
            <person name="Mason C."/>
            <person name="Wang C."/>
            <person name="Venkateswaran K."/>
        </authorList>
    </citation>
    <scope>NUCLEOTIDE SEQUENCE [LARGE SCALE GENOMIC DNA]</scope>
    <source>
        <strain evidence="2 3">IF5SW-B1</strain>
    </source>
</reference>
<proteinExistence type="predicted"/>
<evidence type="ECO:0000313" key="4">
    <source>
        <dbReference type="Proteomes" id="UP001468095"/>
    </source>
</evidence>
<evidence type="ECO:0000313" key="3">
    <source>
        <dbReference type="Proteomes" id="UP000566985"/>
    </source>
</evidence>
<dbReference type="Proteomes" id="UP000566985">
    <property type="component" value="Unassembled WGS sequence"/>
</dbReference>
<accession>A0A7Y6NBT2</accession>
<evidence type="ECO:0000313" key="1">
    <source>
        <dbReference type="EMBL" id="MEL7695914.1"/>
    </source>
</evidence>
<dbReference type="EMBL" id="JABWPM010000002">
    <property type="protein sequence ID" value="NUY95634.1"/>
    <property type="molecule type" value="Genomic_DNA"/>
</dbReference>
<dbReference type="GeneID" id="57344137"/>
<protein>
    <submittedName>
        <fullName evidence="2">Uncharacterized protein</fullName>
    </submittedName>
</protein>
<sequence>MSDLKTTHVLTTEQLETAANSLRWAAFGGPRGPVFTYRQSAPDRLHFETVYNGRKAWVDLDIPYTPVSLIVAGALLLQQLNTYMG</sequence>
<name>A0A7Y6NBT2_9GAMM</name>
<dbReference type="EMBL" id="JBCGBG010000001">
    <property type="protein sequence ID" value="MEL7695914.1"/>
    <property type="molecule type" value="Genomic_DNA"/>
</dbReference>
<keyword evidence="4" id="KW-1185">Reference proteome</keyword>
<organism evidence="2 3">
    <name type="scientific">Pantoea brenneri</name>
    <dbReference type="NCBI Taxonomy" id="472694"/>
    <lineage>
        <taxon>Bacteria</taxon>
        <taxon>Pseudomonadati</taxon>
        <taxon>Pseudomonadota</taxon>
        <taxon>Gammaproteobacteria</taxon>
        <taxon>Enterobacterales</taxon>
        <taxon>Erwiniaceae</taxon>
        <taxon>Pantoea</taxon>
    </lineage>
</organism>
<dbReference type="RefSeq" id="WP_031377309.1">
    <property type="nucleotide sequence ID" value="NZ_CAUQFK010000009.1"/>
</dbReference>
<gene>
    <name evidence="1" type="ORF">AABB92_09630</name>
    <name evidence="2" type="ORF">HU668_04070</name>
</gene>
<evidence type="ECO:0000313" key="2">
    <source>
        <dbReference type="EMBL" id="NUY95634.1"/>
    </source>
</evidence>
<dbReference type="Proteomes" id="UP001468095">
    <property type="component" value="Unassembled WGS sequence"/>
</dbReference>
<dbReference type="AlphaFoldDB" id="A0A7Y6NBT2"/>
<reference evidence="1 4" key="2">
    <citation type="submission" date="2024-04" db="EMBL/GenBank/DDBJ databases">
        <authorList>
            <person name="Suleimanova A.D."/>
            <person name="Pudova D.S."/>
            <person name="Shagimardanova E.I."/>
            <person name="Sharipova M.R."/>
        </authorList>
    </citation>
    <scope>NUCLEOTIDE SEQUENCE [LARGE SCALE GENOMIC DNA]</scope>
    <source>
        <strain evidence="1 4">3.1</strain>
    </source>
</reference>
<comment type="caution">
    <text evidence="2">The sequence shown here is derived from an EMBL/GenBank/DDBJ whole genome shotgun (WGS) entry which is preliminary data.</text>
</comment>